<dbReference type="SMART" id="SM00464">
    <property type="entry name" value="LON"/>
    <property type="match status" value="1"/>
</dbReference>
<dbReference type="GO" id="GO:0005737">
    <property type="term" value="C:cytoplasm"/>
    <property type="evidence" value="ECO:0007669"/>
    <property type="project" value="UniProtKB-ARBA"/>
</dbReference>
<sequence length="693" mass="78214">MSSGINVVRLAETFVRAPIFSLAFGAFAKLYEDEACPTNYKALVWSKLTEFCITLHTSRKNVCNLLIRADVACSNRFPEILACIVCREIYFHPVVLFCGHAFCRKCLDARFNCHCCSSSSTSGELNDCLLLSKIIQSFFPDVASLHQRLDELSAMTAKGHYAEALAAVDQLLEQYPNNVRCLQTKVDACLLNSDLDTALLITDKAMEHGFLVPKWFCLKARALKGLGHRRRALEYLFKCFTVYPYSDCLRSEITLVRRLFYFDWCINEILDEVITTADVTQWKNVVQLCTADSTSVLDVISVEFSSNLPEDAKTTVFIEPWMQLSLPCQTTETTLIMLHEPPFNLSDELHPTKDFITAIRDDFQCALCLLIFLYPCSLPCGHTFCRECIEQSLDYKPECPLCKTPLSNFVKFLNSYSPEISLSQYRSASGRGISVCIWKMVQMLFPNELDERQRAYEREMETLSRVGLDPDVELPVMPCCLAYPGLPCPLHIFEPQFRGMVRRAVNSGSRRFGLFPSKSPSSNLSAVGTIVQITNYETLPDGRLLVDTKGCDRVRVLSHRVVNGLTNIRFEFYRDFPVNEADKEIYQVLNAAVHSMASEWLATVPCQTRASLVPFFGPLPPVNSCAPEGDANGPASWVWWLVAVLPLNETCRYKLLSCRKPLERLNILKGILNFLSSGQWKPDDPSHCTGLSC</sequence>
<dbReference type="Pfam" id="PF13923">
    <property type="entry name" value="zf-C3HC4_2"/>
    <property type="match status" value="1"/>
</dbReference>
<dbReference type="InterPro" id="IPR046336">
    <property type="entry name" value="Lon_prtase_N_sf"/>
</dbReference>
<evidence type="ECO:0000313" key="7">
    <source>
        <dbReference type="EMBL" id="THD24020.1"/>
    </source>
</evidence>
<evidence type="ECO:0000256" key="1">
    <source>
        <dbReference type="ARBA" id="ARBA00022723"/>
    </source>
</evidence>
<dbReference type="SUPFAM" id="SSF88697">
    <property type="entry name" value="PUA domain-like"/>
    <property type="match status" value="1"/>
</dbReference>
<dbReference type="GO" id="GO:0008270">
    <property type="term" value="F:zinc ion binding"/>
    <property type="evidence" value="ECO:0007669"/>
    <property type="project" value="UniProtKB-KW"/>
</dbReference>
<keyword evidence="8" id="KW-1185">Reference proteome</keyword>
<keyword evidence="1" id="KW-0479">Metal-binding</keyword>
<dbReference type="PANTHER" id="PTHR23327:SF42">
    <property type="entry name" value="LON PEPTIDASE N-TERMINAL DOMAIN AND RING FINGER PROTEIN C14F5.10C"/>
    <property type="match status" value="1"/>
</dbReference>
<dbReference type="Gene3D" id="3.30.40.10">
    <property type="entry name" value="Zinc/RING finger domain, C3HC4 (zinc finger)"/>
    <property type="match status" value="2"/>
</dbReference>
<gene>
    <name evidence="7" type="ORF">D915_005163</name>
</gene>
<keyword evidence="2 4" id="KW-0863">Zinc-finger</keyword>
<evidence type="ECO:0000259" key="5">
    <source>
        <dbReference type="PROSITE" id="PS50089"/>
    </source>
</evidence>
<dbReference type="PANTHER" id="PTHR23327">
    <property type="entry name" value="RING FINGER PROTEIN 127"/>
    <property type="match status" value="1"/>
</dbReference>
<dbReference type="AlphaFoldDB" id="A0A4E0S0X5"/>
<evidence type="ECO:0000259" key="6">
    <source>
        <dbReference type="PROSITE" id="PS51787"/>
    </source>
</evidence>
<dbReference type="Pfam" id="PF13445">
    <property type="entry name" value="zf-RING_UBOX"/>
    <property type="match status" value="1"/>
</dbReference>
<dbReference type="PROSITE" id="PS50089">
    <property type="entry name" value="ZF_RING_2"/>
    <property type="match status" value="2"/>
</dbReference>
<dbReference type="InterPro" id="IPR015947">
    <property type="entry name" value="PUA-like_sf"/>
</dbReference>
<dbReference type="Gene3D" id="1.25.40.10">
    <property type="entry name" value="Tetratricopeptide repeat domain"/>
    <property type="match status" value="1"/>
</dbReference>
<protein>
    <submittedName>
        <fullName evidence="7">LON peptidase N-terminal domain and RING finger protein 2</fullName>
    </submittedName>
</protein>
<evidence type="ECO:0000256" key="3">
    <source>
        <dbReference type="ARBA" id="ARBA00022833"/>
    </source>
</evidence>
<dbReference type="InterPro" id="IPR013083">
    <property type="entry name" value="Znf_RING/FYVE/PHD"/>
</dbReference>
<name>A0A4E0S0X5_FASHE</name>
<feature type="domain" description="Lon N-terminal" evidence="6">
    <location>
        <begin position="471"/>
        <end position="676"/>
    </location>
</feature>
<dbReference type="PROSITE" id="PS00518">
    <property type="entry name" value="ZF_RING_1"/>
    <property type="match status" value="2"/>
</dbReference>
<feature type="domain" description="RING-type" evidence="5">
    <location>
        <begin position="83"/>
        <end position="117"/>
    </location>
</feature>
<accession>A0A4E0S0X5</accession>
<feature type="domain" description="RING-type" evidence="5">
    <location>
        <begin position="365"/>
        <end position="403"/>
    </location>
</feature>
<dbReference type="EMBL" id="JXXN02001814">
    <property type="protein sequence ID" value="THD24020.1"/>
    <property type="molecule type" value="Genomic_DNA"/>
</dbReference>
<dbReference type="Proteomes" id="UP000230066">
    <property type="component" value="Unassembled WGS sequence"/>
</dbReference>
<dbReference type="InterPro" id="IPR027370">
    <property type="entry name" value="Znf-RING_euk"/>
</dbReference>
<organism evidence="7 8">
    <name type="scientific">Fasciola hepatica</name>
    <name type="common">Liver fluke</name>
    <dbReference type="NCBI Taxonomy" id="6192"/>
    <lineage>
        <taxon>Eukaryota</taxon>
        <taxon>Metazoa</taxon>
        <taxon>Spiralia</taxon>
        <taxon>Lophotrochozoa</taxon>
        <taxon>Platyhelminthes</taxon>
        <taxon>Trematoda</taxon>
        <taxon>Digenea</taxon>
        <taxon>Plagiorchiida</taxon>
        <taxon>Echinostomata</taxon>
        <taxon>Echinostomatoidea</taxon>
        <taxon>Fasciolidae</taxon>
        <taxon>Fasciola</taxon>
    </lineage>
</organism>
<dbReference type="SUPFAM" id="SSF57850">
    <property type="entry name" value="RING/U-box"/>
    <property type="match status" value="2"/>
</dbReference>
<dbReference type="SUPFAM" id="SSF48452">
    <property type="entry name" value="TPR-like"/>
    <property type="match status" value="1"/>
</dbReference>
<dbReference type="InterPro" id="IPR001841">
    <property type="entry name" value="Znf_RING"/>
</dbReference>
<dbReference type="InterPro" id="IPR017907">
    <property type="entry name" value="Znf_RING_CS"/>
</dbReference>
<dbReference type="InterPro" id="IPR011990">
    <property type="entry name" value="TPR-like_helical_dom_sf"/>
</dbReference>
<dbReference type="Pfam" id="PF02190">
    <property type="entry name" value="LON_substr_bdg"/>
    <property type="match status" value="1"/>
</dbReference>
<dbReference type="Gene3D" id="2.30.130.40">
    <property type="entry name" value="LON domain-like"/>
    <property type="match status" value="1"/>
</dbReference>
<proteinExistence type="predicted"/>
<evidence type="ECO:0000256" key="4">
    <source>
        <dbReference type="PROSITE-ProRule" id="PRU00175"/>
    </source>
</evidence>
<dbReference type="CDD" id="cd16514">
    <property type="entry name" value="RING-HC_LONFs_rpt2"/>
    <property type="match status" value="1"/>
</dbReference>
<evidence type="ECO:0000313" key="8">
    <source>
        <dbReference type="Proteomes" id="UP000230066"/>
    </source>
</evidence>
<comment type="caution">
    <text evidence="7">The sequence shown here is derived from an EMBL/GenBank/DDBJ whole genome shotgun (WGS) entry which is preliminary data.</text>
</comment>
<dbReference type="InterPro" id="IPR003111">
    <property type="entry name" value="Lon_prtase_N"/>
</dbReference>
<keyword evidence="3" id="KW-0862">Zinc</keyword>
<dbReference type="SMART" id="SM00184">
    <property type="entry name" value="RING"/>
    <property type="match status" value="2"/>
</dbReference>
<reference evidence="7" key="1">
    <citation type="submission" date="2019-03" db="EMBL/GenBank/DDBJ databases">
        <title>Improved annotation for the trematode Fasciola hepatica.</title>
        <authorList>
            <person name="Choi Y.-J."/>
            <person name="Martin J."/>
            <person name="Mitreva M."/>
        </authorList>
    </citation>
    <scope>NUCLEOTIDE SEQUENCE [LARGE SCALE GENOMIC DNA]</scope>
</reference>
<evidence type="ECO:0000256" key="2">
    <source>
        <dbReference type="ARBA" id="ARBA00022771"/>
    </source>
</evidence>
<dbReference type="PROSITE" id="PS51787">
    <property type="entry name" value="LON_N"/>
    <property type="match status" value="1"/>
</dbReference>
<dbReference type="GO" id="GO:0061630">
    <property type="term" value="F:ubiquitin protein ligase activity"/>
    <property type="evidence" value="ECO:0007669"/>
    <property type="project" value="TreeGrafter"/>
</dbReference>